<organism evidence="2">
    <name type="scientific">Magallana gigas</name>
    <name type="common">Pacific oyster</name>
    <name type="synonym">Crassostrea gigas</name>
    <dbReference type="NCBI Taxonomy" id="29159"/>
    <lineage>
        <taxon>Eukaryota</taxon>
        <taxon>Metazoa</taxon>
        <taxon>Spiralia</taxon>
        <taxon>Lophotrochozoa</taxon>
        <taxon>Mollusca</taxon>
        <taxon>Bivalvia</taxon>
        <taxon>Autobranchia</taxon>
        <taxon>Pteriomorphia</taxon>
        <taxon>Ostreida</taxon>
        <taxon>Ostreoidea</taxon>
        <taxon>Ostreidae</taxon>
        <taxon>Magallana</taxon>
    </lineage>
</organism>
<dbReference type="EMBL" id="JH816386">
    <property type="protein sequence ID" value="EKC35497.1"/>
    <property type="molecule type" value="Genomic_DNA"/>
</dbReference>
<name>K1QF11_MAGGI</name>
<dbReference type="AlphaFoldDB" id="K1QF11"/>
<dbReference type="InParanoid" id="K1QF11"/>
<dbReference type="HOGENOM" id="CLU_1519334_0_0_1"/>
<feature type="region of interest" description="Disordered" evidence="1">
    <location>
        <begin position="79"/>
        <end position="126"/>
    </location>
</feature>
<evidence type="ECO:0008006" key="3">
    <source>
        <dbReference type="Google" id="ProtNLM"/>
    </source>
</evidence>
<dbReference type="Gene3D" id="3.30.160.60">
    <property type="entry name" value="Classic Zinc Finger"/>
    <property type="match status" value="1"/>
</dbReference>
<feature type="region of interest" description="Disordered" evidence="1">
    <location>
        <begin position="149"/>
        <end position="177"/>
    </location>
</feature>
<reference evidence="2" key="1">
    <citation type="journal article" date="2012" name="Nature">
        <title>The oyster genome reveals stress adaptation and complexity of shell formation.</title>
        <authorList>
            <person name="Zhang G."/>
            <person name="Fang X."/>
            <person name="Guo X."/>
            <person name="Li L."/>
            <person name="Luo R."/>
            <person name="Xu F."/>
            <person name="Yang P."/>
            <person name="Zhang L."/>
            <person name="Wang X."/>
            <person name="Qi H."/>
            <person name="Xiong Z."/>
            <person name="Que H."/>
            <person name="Xie Y."/>
            <person name="Holland P.W."/>
            <person name="Paps J."/>
            <person name="Zhu Y."/>
            <person name="Wu F."/>
            <person name="Chen Y."/>
            <person name="Wang J."/>
            <person name="Peng C."/>
            <person name="Meng J."/>
            <person name="Yang L."/>
            <person name="Liu J."/>
            <person name="Wen B."/>
            <person name="Zhang N."/>
            <person name="Huang Z."/>
            <person name="Zhu Q."/>
            <person name="Feng Y."/>
            <person name="Mount A."/>
            <person name="Hedgecock D."/>
            <person name="Xu Z."/>
            <person name="Liu Y."/>
            <person name="Domazet-Loso T."/>
            <person name="Du Y."/>
            <person name="Sun X."/>
            <person name="Zhang S."/>
            <person name="Liu B."/>
            <person name="Cheng P."/>
            <person name="Jiang X."/>
            <person name="Li J."/>
            <person name="Fan D."/>
            <person name="Wang W."/>
            <person name="Fu W."/>
            <person name="Wang T."/>
            <person name="Wang B."/>
            <person name="Zhang J."/>
            <person name="Peng Z."/>
            <person name="Li Y."/>
            <person name="Li N."/>
            <person name="Wang J."/>
            <person name="Chen M."/>
            <person name="He Y."/>
            <person name="Tan F."/>
            <person name="Song X."/>
            <person name="Zheng Q."/>
            <person name="Huang R."/>
            <person name="Yang H."/>
            <person name="Du X."/>
            <person name="Chen L."/>
            <person name="Yang M."/>
            <person name="Gaffney P.M."/>
            <person name="Wang S."/>
            <person name="Luo L."/>
            <person name="She Z."/>
            <person name="Ming Y."/>
            <person name="Huang W."/>
            <person name="Zhang S."/>
            <person name="Huang B."/>
            <person name="Zhang Y."/>
            <person name="Qu T."/>
            <person name="Ni P."/>
            <person name="Miao G."/>
            <person name="Wang J."/>
            <person name="Wang Q."/>
            <person name="Steinberg C.E."/>
            <person name="Wang H."/>
            <person name="Li N."/>
            <person name="Qian L."/>
            <person name="Zhang G."/>
            <person name="Li Y."/>
            <person name="Yang H."/>
            <person name="Liu X."/>
            <person name="Wang J."/>
            <person name="Yin Y."/>
            <person name="Wang J."/>
        </authorList>
    </citation>
    <scope>NUCLEOTIDE SEQUENCE [LARGE SCALE GENOMIC DNA]</scope>
    <source>
        <strain evidence="2">05x7-T-G4-1.051#20</strain>
    </source>
</reference>
<sequence>MCSLRFQEESEWEKHVVECGKKRRQKRLECSHCEYATNKKSDMDRHCRTRHGVYAKADSESEEDWEQLDPGTLSVVLGETASETSPEVTQRKPTRPDPVHTPKSKLLSKRPMMPVAPTPFKHPMTTLKENVPSATISTIIQDRSVQAAFPSNGVDKGTQTLPSRAGYSNRRVKEKAS</sequence>
<accession>K1QF11</accession>
<evidence type="ECO:0000256" key="1">
    <source>
        <dbReference type="SAM" id="MobiDB-lite"/>
    </source>
</evidence>
<protein>
    <recommendedName>
        <fullName evidence="3">C2H2-type domain-containing protein</fullName>
    </recommendedName>
</protein>
<gene>
    <name evidence="2" type="ORF">CGI_10022402</name>
</gene>
<evidence type="ECO:0000313" key="2">
    <source>
        <dbReference type="EMBL" id="EKC35497.1"/>
    </source>
</evidence>
<proteinExistence type="predicted"/>